<proteinExistence type="predicted"/>
<dbReference type="InterPro" id="IPR027309">
    <property type="entry name" value="P2X_extracellular_dom_sf"/>
</dbReference>
<evidence type="ECO:0000313" key="2">
    <source>
        <dbReference type="EMBL" id="KAK2102772.1"/>
    </source>
</evidence>
<sequence length="73" mass="7902">MSRWDALRSVTLYDQTKKPEASGPTGPRTPSVPAVTNGHFACLSPSPALLNSAENFTVLIKNNIDFPGHNYTT</sequence>
<organism evidence="2 3">
    <name type="scientific">Saguinus oedipus</name>
    <name type="common">Cotton-top tamarin</name>
    <name type="synonym">Oedipomidas oedipus</name>
    <dbReference type="NCBI Taxonomy" id="9490"/>
    <lineage>
        <taxon>Eukaryota</taxon>
        <taxon>Metazoa</taxon>
        <taxon>Chordata</taxon>
        <taxon>Craniata</taxon>
        <taxon>Vertebrata</taxon>
        <taxon>Euteleostomi</taxon>
        <taxon>Mammalia</taxon>
        <taxon>Eutheria</taxon>
        <taxon>Euarchontoglires</taxon>
        <taxon>Primates</taxon>
        <taxon>Haplorrhini</taxon>
        <taxon>Platyrrhini</taxon>
        <taxon>Cebidae</taxon>
        <taxon>Callitrichinae</taxon>
        <taxon>Saguinus</taxon>
    </lineage>
</organism>
<dbReference type="Proteomes" id="UP001266305">
    <property type="component" value="Unassembled WGS sequence"/>
</dbReference>
<evidence type="ECO:0000313" key="3">
    <source>
        <dbReference type="Proteomes" id="UP001266305"/>
    </source>
</evidence>
<feature type="region of interest" description="Disordered" evidence="1">
    <location>
        <begin position="1"/>
        <end position="33"/>
    </location>
</feature>
<comment type="caution">
    <text evidence="2">The sequence shown here is derived from an EMBL/GenBank/DDBJ whole genome shotgun (WGS) entry which is preliminary data.</text>
</comment>
<dbReference type="EMBL" id="JASSZA010000009">
    <property type="protein sequence ID" value="KAK2102772.1"/>
    <property type="molecule type" value="Genomic_DNA"/>
</dbReference>
<gene>
    <name evidence="2" type="ORF">P7K49_020439</name>
</gene>
<reference evidence="2 3" key="1">
    <citation type="submission" date="2023-05" db="EMBL/GenBank/DDBJ databases">
        <title>B98-5 Cell Line De Novo Hybrid Assembly: An Optical Mapping Approach.</title>
        <authorList>
            <person name="Kananen K."/>
            <person name="Auerbach J.A."/>
            <person name="Kautto E."/>
            <person name="Blachly J.S."/>
        </authorList>
    </citation>
    <scope>NUCLEOTIDE SEQUENCE [LARGE SCALE GENOMIC DNA]</scope>
    <source>
        <strain evidence="2">B95-8</strain>
        <tissue evidence="2">Cell line</tissue>
    </source>
</reference>
<protein>
    <submittedName>
        <fullName evidence="2">Uncharacterized protein</fullName>
    </submittedName>
</protein>
<evidence type="ECO:0000256" key="1">
    <source>
        <dbReference type="SAM" id="MobiDB-lite"/>
    </source>
</evidence>
<keyword evidence="3" id="KW-1185">Reference proteome</keyword>
<name>A0ABQ9V2V7_SAGOE</name>
<dbReference type="Gene3D" id="2.60.490.10">
    <property type="entry name" value="atp-gated p2x4 ion channel domain"/>
    <property type="match status" value="1"/>
</dbReference>
<accession>A0ABQ9V2V7</accession>